<sequence>MICHQTYNLSEELEDYVCVTPGLFFCHHHYNKYLISRHLPTNVKQKYNQRNKQNFINDLFEPKVFSEEDLNNHPPEDIYLTPEIAEDSIKLDQPFEDFVPTIELHFDKPLDDVKLNALQQFIGDDGAIIGVREGSIFIKLTFWKKFGEKITNISATIKEKFSLFINKIKAKFNTSIGKDLVGNLENDQTETITFPDEEKIKELYSKPSMNMLQNTQEFNELEIDDFMYQVIEKAEKIKTKKKWLHILSKSDAFKKAEEQVRNDITNNPFEMIIVGQTLIANKHDDDYKKIK</sequence>
<gene>
    <name evidence="1" type="ORF">M9Y10_043468</name>
</gene>
<evidence type="ECO:0000313" key="1">
    <source>
        <dbReference type="EMBL" id="KAK8884358.1"/>
    </source>
</evidence>
<comment type="caution">
    <text evidence="1">The sequence shown here is derived from an EMBL/GenBank/DDBJ whole genome shotgun (WGS) entry which is preliminary data.</text>
</comment>
<accession>A0ABR2K0T3</accession>
<reference evidence="1 2" key="1">
    <citation type="submission" date="2024-04" db="EMBL/GenBank/DDBJ databases">
        <title>Tritrichomonas musculus Genome.</title>
        <authorList>
            <person name="Alves-Ferreira E."/>
            <person name="Grigg M."/>
            <person name="Lorenzi H."/>
            <person name="Galac M."/>
        </authorList>
    </citation>
    <scope>NUCLEOTIDE SEQUENCE [LARGE SCALE GENOMIC DNA]</scope>
    <source>
        <strain evidence="1 2">EAF2021</strain>
    </source>
</reference>
<protein>
    <submittedName>
        <fullName evidence="1">Uncharacterized protein</fullName>
    </submittedName>
</protein>
<evidence type="ECO:0000313" key="2">
    <source>
        <dbReference type="Proteomes" id="UP001470230"/>
    </source>
</evidence>
<keyword evidence="2" id="KW-1185">Reference proteome</keyword>
<dbReference type="EMBL" id="JAPFFF010000008">
    <property type="protein sequence ID" value="KAK8884358.1"/>
    <property type="molecule type" value="Genomic_DNA"/>
</dbReference>
<dbReference type="Proteomes" id="UP001470230">
    <property type="component" value="Unassembled WGS sequence"/>
</dbReference>
<proteinExistence type="predicted"/>
<name>A0ABR2K0T3_9EUKA</name>
<organism evidence="1 2">
    <name type="scientific">Tritrichomonas musculus</name>
    <dbReference type="NCBI Taxonomy" id="1915356"/>
    <lineage>
        <taxon>Eukaryota</taxon>
        <taxon>Metamonada</taxon>
        <taxon>Parabasalia</taxon>
        <taxon>Tritrichomonadida</taxon>
        <taxon>Tritrichomonadidae</taxon>
        <taxon>Tritrichomonas</taxon>
    </lineage>
</organism>